<evidence type="ECO:0000313" key="2">
    <source>
        <dbReference type="Proteomes" id="UP000228934"/>
    </source>
</evidence>
<dbReference type="OrthoDB" id="10435565at2759"/>
<dbReference type="EMBL" id="KV927102">
    <property type="protein sequence ID" value="PIO35714.1"/>
    <property type="molecule type" value="Genomic_DNA"/>
</dbReference>
<evidence type="ECO:0000313" key="1">
    <source>
        <dbReference type="EMBL" id="PIO35714.1"/>
    </source>
</evidence>
<accession>A0A2G9S6J9</accession>
<reference evidence="2" key="1">
    <citation type="journal article" date="2017" name="Nat. Commun.">
        <title>The North American bullfrog draft genome provides insight into hormonal regulation of long noncoding RNA.</title>
        <authorList>
            <person name="Hammond S.A."/>
            <person name="Warren R.L."/>
            <person name="Vandervalk B.P."/>
            <person name="Kucuk E."/>
            <person name="Khan H."/>
            <person name="Gibb E.A."/>
            <person name="Pandoh P."/>
            <person name="Kirk H."/>
            <person name="Zhao Y."/>
            <person name="Jones M."/>
            <person name="Mungall A.J."/>
            <person name="Coope R."/>
            <person name="Pleasance S."/>
            <person name="Moore R.A."/>
            <person name="Holt R.A."/>
            <person name="Round J.M."/>
            <person name="Ohora S."/>
            <person name="Walle B.V."/>
            <person name="Veldhoen N."/>
            <person name="Helbing C.C."/>
            <person name="Birol I."/>
        </authorList>
    </citation>
    <scope>NUCLEOTIDE SEQUENCE [LARGE SCALE GENOMIC DNA]</scope>
</reference>
<proteinExistence type="predicted"/>
<dbReference type="Proteomes" id="UP000228934">
    <property type="component" value="Unassembled WGS sequence"/>
</dbReference>
<protein>
    <submittedName>
        <fullName evidence="1">Uncharacterized protein</fullName>
    </submittedName>
</protein>
<sequence length="116" mass="13120">MWVGVSGLADPISHPVHWCERGLIFQRQMEGGVNICHDRDALQRCRPYSSSCLRWAVPPPNMIYSILKAHQQVMFSGFPLFCTSDLMSFTAFVILSEGNPENMTCWCTLSTGIEKH</sequence>
<gene>
    <name evidence="1" type="ORF">AB205_0132880</name>
</gene>
<organism evidence="1 2">
    <name type="scientific">Aquarana catesbeiana</name>
    <name type="common">American bullfrog</name>
    <name type="synonym">Rana catesbeiana</name>
    <dbReference type="NCBI Taxonomy" id="8400"/>
    <lineage>
        <taxon>Eukaryota</taxon>
        <taxon>Metazoa</taxon>
        <taxon>Chordata</taxon>
        <taxon>Craniata</taxon>
        <taxon>Vertebrata</taxon>
        <taxon>Euteleostomi</taxon>
        <taxon>Amphibia</taxon>
        <taxon>Batrachia</taxon>
        <taxon>Anura</taxon>
        <taxon>Neobatrachia</taxon>
        <taxon>Ranoidea</taxon>
        <taxon>Ranidae</taxon>
        <taxon>Aquarana</taxon>
    </lineage>
</organism>
<dbReference type="AlphaFoldDB" id="A0A2G9S6J9"/>
<name>A0A2G9S6J9_AQUCT</name>
<keyword evidence="2" id="KW-1185">Reference proteome</keyword>